<gene>
    <name evidence="7" type="ORF">CVV64_02670</name>
</gene>
<keyword evidence="5" id="KW-0812">Transmembrane</keyword>
<dbReference type="Gene3D" id="3.30.200.20">
    <property type="entry name" value="Phosphorylase Kinase, domain 1"/>
    <property type="match status" value="1"/>
</dbReference>
<sequence length="1723" mass="188337">MIKQLGRYKITKLIAAGGMARVFHCEDITGELKNLAAKIPMDFVLSQPQYLKRFENEGKISMKFKHPNIIAVHDAGTFEGTPYMVMDFIDGKSLEDIEKERGRIPLKESLQIIKALCRAIAYMHNYRDEDITSSIVHRDLSPQNTVIRNDGRVLLMDFGIAKSASLTSVTMGTATIGKPYYMAPEQIQAKNSDAIDKRADIYAVGVILYEMLTAAKPYEGTNPFQVMEKVRNPKVLPTPAHEIEPSIPPGISEIIMRAMHKNRNQRFQHIEEMLKALEKGEDTSEAKRMTRTLAMLGTLSALMISSGIAGLLYTDKLDHQRRLSMCLAPVSDVVRTERIPISGETLAQHRIRLTTNGKAFETISDAGGKFRFEEIPLQQGDNVLRLALYDTSGNFVHRRNAPLTVRYDSIKPSAPLIHLLPTQSSEPALTIHGSAEERTGIIARKIKPENATEKMEQQVRTDEKGSYNLKVTLSEGENIWSMICRDPAGNTSEATEFKIVGDRSAPAAPNLMTPLSPRKPGPISLFGKSEPYAMVAMSAGSLSMTAESDCLGTFAFQDVNLAPGEYTLAFKTIDTAGNHSVNSMPGILKIQPNAPQLPFPILERRHTSNPEMVISGSYIAGEKITVTHKGVSSEISCDDKGRFNMPVSLDNGLNEIVFQTPDMKSGIPVLLILDRDQPEPPAADSTTFVTTSNTISIQGRAEPFSSVTLKSLWTGKTSRAGQDGNFSIELSDIPEGDHTVSLNVTDMAGNTSSPAEWVVIRDLTTPSILLDPIEKLTRMESISICGSTEPNALVRASSGSRIQIIRADENGLFRLPNLSLEVGSNVLSITSTDRAGNVGLPGETVEISLDVTPPPIPEIEPLPSRLNTSRIVTMKGRTEPGARILAIVLCPSAKSENTEGGSDELLEYRRSETLSNDKGEFVMENLKLNVGENQIRVMSLDTAGNESPSAPVMVVMVDLALPPSPEFVDFPEYTAEKMIAFKVRTQPGMSARGTVNGVSSEALSDSAGIALISGMPLTEGRNRVEIVALDESGLESPENYGEIILDLVKPTPPTLVDVPGRVDKPSLTIDGKAEADCSIVINVNGSTSETSPDSEGNFKFLGIKLKEGINRIFPLARDRAGNMSDPGTTFKIILDTVPPDPPRLVDIPNITETDELTVSGIAEAGSKVTLLINEESHDVNVGSSGNFTTTLRLHEGQNTITATARDEVGNESKLSETFQITCSIPPDPPVFKDLPEIVTKPALDLAGIAEMGAIVKIHAGDSVVECKSENGQFSTRIDLLNGSNLIWAEAVDSFGNVSKPTRTFNVSYEKVAFIEMDTTPSGATVMIGSDKIGITPLKNATVPPGPIRLELRKEGYRTKILEKNYAVGDTESLSLDLEQLMLPITIDSDPPGADLYLDSTLLGRTPYKADAVAAGTHQIVLRLANHMDRSERIELTETGTTTFSFEIQPILGQLNIDCEVDGAKVFINNQQMGETPLGRIDLPYGQHMILIQKSGYAAFRRKVTIESPVEVDVKVIMNRLQYKIEIICSEEGAKVIRDGQLMGKTPLPPFEVPDVGEFSIRVEKDGFRPFVGKVDIFETGITPKNIRLIKAQALIVERDDRKDKGQSRLTYDDKNNDFWLAKNISLNKEFSNVLELSKGDSTDWWKVTFDSSGYLYLTLEGKANLQLFRDDQANQIQISGNSASRIQMDSGSTLYLKITGEGDADVDYRITASFRAHSTGDGF</sequence>
<dbReference type="InterPro" id="IPR013783">
    <property type="entry name" value="Ig-like_fold"/>
</dbReference>
<dbReference type="Pfam" id="PF08308">
    <property type="entry name" value="PEGA"/>
    <property type="match status" value="4"/>
</dbReference>
<dbReference type="Proteomes" id="UP000233256">
    <property type="component" value="Unassembled WGS sequence"/>
</dbReference>
<name>A0A2N1PTD3_9BACT</name>
<evidence type="ECO:0000256" key="1">
    <source>
        <dbReference type="ARBA" id="ARBA00022679"/>
    </source>
</evidence>
<dbReference type="PROSITE" id="PS50011">
    <property type="entry name" value="PROTEIN_KINASE_DOM"/>
    <property type="match status" value="1"/>
</dbReference>
<dbReference type="Gene3D" id="2.60.120.380">
    <property type="match status" value="1"/>
</dbReference>
<dbReference type="PANTHER" id="PTHR43289:SF6">
    <property type="entry name" value="SERINE_THREONINE-PROTEIN KINASE NEKL-3"/>
    <property type="match status" value="1"/>
</dbReference>
<dbReference type="SUPFAM" id="SSF56112">
    <property type="entry name" value="Protein kinase-like (PK-like)"/>
    <property type="match status" value="1"/>
</dbReference>
<protein>
    <recommendedName>
        <fullName evidence="6">Protein kinase domain-containing protein</fullName>
    </recommendedName>
</protein>
<evidence type="ECO:0000256" key="4">
    <source>
        <dbReference type="ARBA" id="ARBA00022840"/>
    </source>
</evidence>
<dbReference type="NCBIfam" id="NF033510">
    <property type="entry name" value="Ca_tandemer"/>
    <property type="match status" value="2"/>
</dbReference>
<keyword evidence="4" id="KW-0067">ATP-binding</keyword>
<evidence type="ECO:0000313" key="8">
    <source>
        <dbReference type="Proteomes" id="UP000233256"/>
    </source>
</evidence>
<evidence type="ECO:0000256" key="3">
    <source>
        <dbReference type="ARBA" id="ARBA00022777"/>
    </source>
</evidence>
<keyword evidence="1" id="KW-0808">Transferase</keyword>
<accession>A0A2N1PTD3</accession>
<dbReference type="Pfam" id="PF17936">
    <property type="entry name" value="Big_6"/>
    <property type="match status" value="2"/>
</dbReference>
<evidence type="ECO:0000313" key="7">
    <source>
        <dbReference type="EMBL" id="PKK91594.1"/>
    </source>
</evidence>
<dbReference type="GO" id="GO:0005524">
    <property type="term" value="F:ATP binding"/>
    <property type="evidence" value="ECO:0007669"/>
    <property type="project" value="UniProtKB-KW"/>
</dbReference>
<evidence type="ECO:0000259" key="6">
    <source>
        <dbReference type="PROSITE" id="PS50011"/>
    </source>
</evidence>
<feature type="transmembrane region" description="Helical" evidence="5">
    <location>
        <begin position="293"/>
        <end position="313"/>
    </location>
</feature>
<dbReference type="InterPro" id="IPR041498">
    <property type="entry name" value="Big_6"/>
</dbReference>
<organism evidence="7 8">
    <name type="scientific">Candidatus Wallbacteria bacterium HGW-Wallbacteria-1</name>
    <dbReference type="NCBI Taxonomy" id="2013854"/>
    <lineage>
        <taxon>Bacteria</taxon>
        <taxon>Candidatus Walliibacteriota</taxon>
    </lineage>
</organism>
<dbReference type="Gene3D" id="1.10.510.10">
    <property type="entry name" value="Transferase(Phosphotransferase) domain 1"/>
    <property type="match status" value="1"/>
</dbReference>
<evidence type="ECO:0000256" key="5">
    <source>
        <dbReference type="SAM" id="Phobius"/>
    </source>
</evidence>
<feature type="domain" description="Protein kinase" evidence="6">
    <location>
        <begin position="8"/>
        <end position="278"/>
    </location>
</feature>
<proteinExistence type="predicted"/>
<reference evidence="7 8" key="1">
    <citation type="journal article" date="2017" name="ISME J.">
        <title>Potential for microbial H2 and metal transformations associated with novel bacteria and archaea in deep terrestrial subsurface sediments.</title>
        <authorList>
            <person name="Hernsdorf A.W."/>
            <person name="Amano Y."/>
            <person name="Miyakawa K."/>
            <person name="Ise K."/>
            <person name="Suzuki Y."/>
            <person name="Anantharaman K."/>
            <person name="Probst A."/>
            <person name="Burstein D."/>
            <person name="Thomas B.C."/>
            <person name="Banfield J.F."/>
        </authorList>
    </citation>
    <scope>NUCLEOTIDE SEQUENCE [LARGE SCALE GENOMIC DNA]</scope>
    <source>
        <strain evidence="7">HGW-Wallbacteria-1</strain>
    </source>
</reference>
<dbReference type="InterPro" id="IPR000719">
    <property type="entry name" value="Prot_kinase_dom"/>
</dbReference>
<dbReference type="InterPro" id="IPR011009">
    <property type="entry name" value="Kinase-like_dom_sf"/>
</dbReference>
<dbReference type="CDD" id="cd14014">
    <property type="entry name" value="STKc_PknB_like"/>
    <property type="match status" value="1"/>
</dbReference>
<dbReference type="PANTHER" id="PTHR43289">
    <property type="entry name" value="MITOGEN-ACTIVATED PROTEIN KINASE KINASE KINASE 20-RELATED"/>
    <property type="match status" value="1"/>
</dbReference>
<dbReference type="Gene3D" id="2.60.40.10">
    <property type="entry name" value="Immunoglobulins"/>
    <property type="match status" value="5"/>
</dbReference>
<dbReference type="GO" id="GO:0004674">
    <property type="term" value="F:protein serine/threonine kinase activity"/>
    <property type="evidence" value="ECO:0007669"/>
    <property type="project" value="TreeGrafter"/>
</dbReference>
<evidence type="ECO:0000256" key="2">
    <source>
        <dbReference type="ARBA" id="ARBA00022741"/>
    </source>
</evidence>
<keyword evidence="3" id="KW-0418">Kinase</keyword>
<dbReference type="EMBL" id="PGXC01000002">
    <property type="protein sequence ID" value="PKK91594.1"/>
    <property type="molecule type" value="Genomic_DNA"/>
</dbReference>
<keyword evidence="5" id="KW-1133">Transmembrane helix</keyword>
<keyword evidence="5" id="KW-0472">Membrane</keyword>
<comment type="caution">
    <text evidence="7">The sequence shown here is derived from an EMBL/GenBank/DDBJ whole genome shotgun (WGS) entry which is preliminary data.</text>
</comment>
<keyword evidence="2" id="KW-0547">Nucleotide-binding</keyword>
<dbReference type="InterPro" id="IPR013229">
    <property type="entry name" value="PEGA"/>
</dbReference>
<dbReference type="Pfam" id="PF00069">
    <property type="entry name" value="Pkinase"/>
    <property type="match status" value="1"/>
</dbReference>